<name>A0A7R9BWI3_9CRUS</name>
<feature type="compositionally biased region" description="Low complexity" evidence="2">
    <location>
        <begin position="21"/>
        <end position="45"/>
    </location>
</feature>
<feature type="coiled-coil region" evidence="1">
    <location>
        <begin position="238"/>
        <end position="272"/>
    </location>
</feature>
<keyword evidence="1" id="KW-0175">Coiled coil</keyword>
<feature type="region of interest" description="Disordered" evidence="2">
    <location>
        <begin position="64"/>
        <end position="102"/>
    </location>
</feature>
<feature type="compositionally biased region" description="Low complexity" evidence="2">
    <location>
        <begin position="80"/>
        <end position="102"/>
    </location>
</feature>
<evidence type="ECO:0000256" key="1">
    <source>
        <dbReference type="SAM" id="Coils"/>
    </source>
</evidence>
<feature type="region of interest" description="Disordered" evidence="2">
    <location>
        <begin position="16"/>
        <end position="45"/>
    </location>
</feature>
<proteinExistence type="predicted"/>
<dbReference type="AlphaFoldDB" id="A0A7R9BWI3"/>
<reference evidence="3" key="1">
    <citation type="submission" date="2020-11" db="EMBL/GenBank/DDBJ databases">
        <authorList>
            <person name="Tran Van P."/>
        </authorList>
    </citation>
    <scope>NUCLEOTIDE SEQUENCE</scope>
</reference>
<organism evidence="3">
    <name type="scientific">Notodromas monacha</name>
    <dbReference type="NCBI Taxonomy" id="399045"/>
    <lineage>
        <taxon>Eukaryota</taxon>
        <taxon>Metazoa</taxon>
        <taxon>Ecdysozoa</taxon>
        <taxon>Arthropoda</taxon>
        <taxon>Crustacea</taxon>
        <taxon>Oligostraca</taxon>
        <taxon>Ostracoda</taxon>
        <taxon>Podocopa</taxon>
        <taxon>Podocopida</taxon>
        <taxon>Cypridocopina</taxon>
        <taxon>Cypridoidea</taxon>
        <taxon>Cyprididae</taxon>
        <taxon>Notodromas</taxon>
    </lineage>
</organism>
<gene>
    <name evidence="3" type="ORF">NMOB1V02_LOCUS10551</name>
</gene>
<evidence type="ECO:0000313" key="4">
    <source>
        <dbReference type="Proteomes" id="UP000678499"/>
    </source>
</evidence>
<evidence type="ECO:0000256" key="2">
    <source>
        <dbReference type="SAM" id="MobiDB-lite"/>
    </source>
</evidence>
<feature type="non-terminal residue" evidence="3">
    <location>
        <position position="314"/>
    </location>
</feature>
<protein>
    <submittedName>
        <fullName evidence="3">Uncharacterized protein</fullName>
    </submittedName>
</protein>
<feature type="compositionally biased region" description="Polar residues" evidence="2">
    <location>
        <begin position="67"/>
        <end position="79"/>
    </location>
</feature>
<keyword evidence="4" id="KW-1185">Reference proteome</keyword>
<dbReference type="Proteomes" id="UP000678499">
    <property type="component" value="Unassembled WGS sequence"/>
</dbReference>
<dbReference type="EMBL" id="OA886567">
    <property type="protein sequence ID" value="CAD7282933.1"/>
    <property type="molecule type" value="Genomic_DNA"/>
</dbReference>
<sequence>MRPLSYICRCLTGGPSCKSCSPSDDVGSASPAADAGSPTGKASCPSTTSASLLSSSLILGAANNNNKSSSRLQKSTSEANNNNNNSSSPVQQDADADDNNASPASAVLMLGRHHQAFAECVSRSTGGPLSLAESQLPVFHSLSTQLKEVQAMIHKLELQVLDQDRILKERAELACKQEHHLEAKVGDVCCNEMLLHCNMQQKQVRELESKQDSTQAIGEAARALESVTGKMQTRLAEVQQMRQDLAKAEDHMRQLKSENQQMKACIECMKTKMLEVEECGAKTAQGWKKECDQLKADVCSLRSAAEDLCAQLHK</sequence>
<evidence type="ECO:0000313" key="3">
    <source>
        <dbReference type="EMBL" id="CAD7282933.1"/>
    </source>
</evidence>
<accession>A0A7R9BWI3</accession>
<dbReference type="EMBL" id="CAJPEX010004530">
    <property type="protein sequence ID" value="CAG0923085.1"/>
    <property type="molecule type" value="Genomic_DNA"/>
</dbReference>